<dbReference type="EMBL" id="OX451735">
    <property type="protein sequence ID" value="CAI8595700.1"/>
    <property type="molecule type" value="Genomic_DNA"/>
</dbReference>
<protein>
    <submittedName>
        <fullName evidence="1">Uncharacterized protein</fullName>
    </submittedName>
</protein>
<evidence type="ECO:0000313" key="1">
    <source>
        <dbReference type="EMBL" id="CAI8595700.1"/>
    </source>
</evidence>
<keyword evidence="2" id="KW-1185">Reference proteome</keyword>
<sequence length="126" mass="14553">MRTCVPFHTKSVAPPLSSLAFRSASHGTSHSLDHHRRVDSAFLCNYHHPLVLPCFSVDNPLFPIHPHRELHGSEFKRLTRDSITFSFIVMSEEEENSIRIITCTSIAFLKMEKHQLLFAYDRNILH</sequence>
<evidence type="ECO:0000313" key="2">
    <source>
        <dbReference type="Proteomes" id="UP001157006"/>
    </source>
</evidence>
<reference evidence="1 2" key="1">
    <citation type="submission" date="2023-01" db="EMBL/GenBank/DDBJ databases">
        <authorList>
            <person name="Kreplak J."/>
        </authorList>
    </citation>
    <scope>NUCLEOTIDE SEQUENCE [LARGE SCALE GENOMIC DNA]</scope>
</reference>
<organism evidence="1 2">
    <name type="scientific">Vicia faba</name>
    <name type="common">Broad bean</name>
    <name type="synonym">Faba vulgaris</name>
    <dbReference type="NCBI Taxonomy" id="3906"/>
    <lineage>
        <taxon>Eukaryota</taxon>
        <taxon>Viridiplantae</taxon>
        <taxon>Streptophyta</taxon>
        <taxon>Embryophyta</taxon>
        <taxon>Tracheophyta</taxon>
        <taxon>Spermatophyta</taxon>
        <taxon>Magnoliopsida</taxon>
        <taxon>eudicotyledons</taxon>
        <taxon>Gunneridae</taxon>
        <taxon>Pentapetalae</taxon>
        <taxon>rosids</taxon>
        <taxon>fabids</taxon>
        <taxon>Fabales</taxon>
        <taxon>Fabaceae</taxon>
        <taxon>Papilionoideae</taxon>
        <taxon>50 kb inversion clade</taxon>
        <taxon>NPAAA clade</taxon>
        <taxon>Hologalegina</taxon>
        <taxon>IRL clade</taxon>
        <taxon>Fabeae</taxon>
        <taxon>Vicia</taxon>
    </lineage>
</organism>
<dbReference type="Proteomes" id="UP001157006">
    <property type="component" value="Chromosome 1S"/>
</dbReference>
<proteinExistence type="predicted"/>
<dbReference type="AlphaFoldDB" id="A0AAV0ZAQ8"/>
<accession>A0AAV0ZAQ8</accession>
<gene>
    <name evidence="1" type="ORF">VFH_I203720</name>
</gene>
<name>A0AAV0ZAQ8_VICFA</name>